<dbReference type="AlphaFoldDB" id="A0A942Z7I7"/>
<gene>
    <name evidence="5" type="ORF">GOQ27_00940</name>
</gene>
<dbReference type="Proteomes" id="UP000724672">
    <property type="component" value="Unassembled WGS sequence"/>
</dbReference>
<dbReference type="InterPro" id="IPR005650">
    <property type="entry name" value="BlaI_family"/>
</dbReference>
<dbReference type="SUPFAM" id="SSF46785">
    <property type="entry name" value="Winged helix' DNA-binding domain"/>
    <property type="match status" value="1"/>
</dbReference>
<evidence type="ECO:0000256" key="4">
    <source>
        <dbReference type="ARBA" id="ARBA00023163"/>
    </source>
</evidence>
<dbReference type="GO" id="GO:0045892">
    <property type="term" value="P:negative regulation of DNA-templated transcription"/>
    <property type="evidence" value="ECO:0007669"/>
    <property type="project" value="InterPro"/>
</dbReference>
<dbReference type="RefSeq" id="WP_203364938.1">
    <property type="nucleotide sequence ID" value="NZ_WSFT01000009.1"/>
</dbReference>
<proteinExistence type="inferred from homology"/>
<dbReference type="Pfam" id="PF03965">
    <property type="entry name" value="Penicillinase_R"/>
    <property type="match status" value="1"/>
</dbReference>
<dbReference type="EMBL" id="WSFT01000009">
    <property type="protein sequence ID" value="MBS4537005.1"/>
    <property type="molecule type" value="Genomic_DNA"/>
</dbReference>
<dbReference type="InterPro" id="IPR036388">
    <property type="entry name" value="WH-like_DNA-bd_sf"/>
</dbReference>
<comment type="caution">
    <text evidence="5">The sequence shown here is derived from an EMBL/GenBank/DDBJ whole genome shotgun (WGS) entry which is preliminary data.</text>
</comment>
<dbReference type="PIRSF" id="PIRSF019455">
    <property type="entry name" value="CopR_AtkY"/>
    <property type="match status" value="1"/>
</dbReference>
<keyword evidence="2" id="KW-0805">Transcription regulation</keyword>
<evidence type="ECO:0000313" key="5">
    <source>
        <dbReference type="EMBL" id="MBS4537005.1"/>
    </source>
</evidence>
<evidence type="ECO:0000256" key="3">
    <source>
        <dbReference type="ARBA" id="ARBA00023125"/>
    </source>
</evidence>
<comment type="similarity">
    <text evidence="1">Belongs to the BlaI transcriptional regulatory family.</text>
</comment>
<keyword evidence="4" id="KW-0804">Transcription</keyword>
<name>A0A942Z7I7_9FIRM</name>
<accession>A0A942Z7I7</accession>
<evidence type="ECO:0000256" key="1">
    <source>
        <dbReference type="ARBA" id="ARBA00011046"/>
    </source>
</evidence>
<organism evidence="5 6">
    <name type="scientific">Anaeromonas frigoriresistens</name>
    <dbReference type="NCBI Taxonomy" id="2683708"/>
    <lineage>
        <taxon>Bacteria</taxon>
        <taxon>Bacillati</taxon>
        <taxon>Bacillota</taxon>
        <taxon>Tissierellia</taxon>
        <taxon>Tissierellales</taxon>
        <taxon>Thermohalobacteraceae</taxon>
        <taxon>Anaeromonas</taxon>
    </lineage>
</organism>
<keyword evidence="3" id="KW-0238">DNA-binding</keyword>
<reference evidence="5" key="1">
    <citation type="submission" date="2019-12" db="EMBL/GenBank/DDBJ databases">
        <title>Clostridiaceae gen. nov. sp. nov., isolated from sediment in Xinjiang, China.</title>
        <authorList>
            <person name="Zhang R."/>
        </authorList>
    </citation>
    <scope>NUCLEOTIDE SEQUENCE</scope>
    <source>
        <strain evidence="5">D2Q-11</strain>
    </source>
</reference>
<evidence type="ECO:0000256" key="2">
    <source>
        <dbReference type="ARBA" id="ARBA00023015"/>
    </source>
</evidence>
<sequence length="124" mass="14585">MKDIPQISDAEWQVMKVLWENKPMTAMEVYKELESNTEWKSKTVKTLLRRLVDKKAIDYIVDNRTYIYTPIVKESECIKAETESLLQKVANGSFNLLVQNFIKEQSLSQKDLDELKEIIDKNKE</sequence>
<dbReference type="Gene3D" id="1.10.4040.10">
    <property type="entry name" value="Penicillinase repressor domain"/>
    <property type="match status" value="1"/>
</dbReference>
<dbReference type="GO" id="GO:0003677">
    <property type="term" value="F:DNA binding"/>
    <property type="evidence" value="ECO:0007669"/>
    <property type="project" value="UniProtKB-KW"/>
</dbReference>
<evidence type="ECO:0000313" key="6">
    <source>
        <dbReference type="Proteomes" id="UP000724672"/>
    </source>
</evidence>
<dbReference type="InterPro" id="IPR036390">
    <property type="entry name" value="WH_DNA-bd_sf"/>
</dbReference>
<protein>
    <submittedName>
        <fullName evidence="5">BlaI/MecI/CopY family transcriptional regulator</fullName>
    </submittedName>
</protein>
<dbReference type="Gene3D" id="1.10.10.10">
    <property type="entry name" value="Winged helix-like DNA-binding domain superfamily/Winged helix DNA-binding domain"/>
    <property type="match status" value="1"/>
</dbReference>
<keyword evidence="6" id="KW-1185">Reference proteome</keyword>